<dbReference type="InterPro" id="IPR003675">
    <property type="entry name" value="Rce1/LyrA-like_dom"/>
</dbReference>
<reference evidence="3" key="2">
    <citation type="submission" date="2020-09" db="EMBL/GenBank/DDBJ databases">
        <authorList>
            <person name="Sun Q."/>
            <person name="Kim S."/>
        </authorList>
    </citation>
    <scope>NUCLEOTIDE SEQUENCE</scope>
    <source>
        <strain evidence="3">KCTC 12988</strain>
    </source>
</reference>
<feature type="transmembrane region" description="Helical" evidence="1">
    <location>
        <begin position="202"/>
        <end position="218"/>
    </location>
</feature>
<evidence type="ECO:0000313" key="3">
    <source>
        <dbReference type="EMBL" id="GHC65616.1"/>
    </source>
</evidence>
<feature type="transmembrane region" description="Helical" evidence="1">
    <location>
        <begin position="275"/>
        <end position="297"/>
    </location>
</feature>
<feature type="domain" description="CAAX prenyl protease 2/Lysostaphin resistance protein A-like" evidence="2">
    <location>
        <begin position="168"/>
        <end position="287"/>
    </location>
</feature>
<dbReference type="GO" id="GO:0004175">
    <property type="term" value="F:endopeptidase activity"/>
    <property type="evidence" value="ECO:0007669"/>
    <property type="project" value="UniProtKB-ARBA"/>
</dbReference>
<reference evidence="3" key="1">
    <citation type="journal article" date="2014" name="Int. J. Syst. Evol. Microbiol.">
        <title>Complete genome sequence of Corynebacterium casei LMG S-19264T (=DSM 44701T), isolated from a smear-ripened cheese.</title>
        <authorList>
            <consortium name="US DOE Joint Genome Institute (JGI-PGF)"/>
            <person name="Walter F."/>
            <person name="Albersmeier A."/>
            <person name="Kalinowski J."/>
            <person name="Ruckert C."/>
        </authorList>
    </citation>
    <scope>NUCLEOTIDE SEQUENCE</scope>
    <source>
        <strain evidence="3">KCTC 12988</strain>
    </source>
</reference>
<gene>
    <name evidence="3" type="ORF">GCM10007100_36800</name>
</gene>
<keyword evidence="4" id="KW-1185">Reference proteome</keyword>
<dbReference type="PANTHER" id="PTHR39430:SF1">
    <property type="entry name" value="PROTEASE"/>
    <property type="match status" value="1"/>
</dbReference>
<keyword evidence="1" id="KW-0472">Membrane</keyword>
<dbReference type="GO" id="GO:0080120">
    <property type="term" value="P:CAAX-box protein maturation"/>
    <property type="evidence" value="ECO:0007669"/>
    <property type="project" value="UniProtKB-ARBA"/>
</dbReference>
<comment type="caution">
    <text evidence="3">The sequence shown here is derived from an EMBL/GenBank/DDBJ whole genome shotgun (WGS) entry which is preliminary data.</text>
</comment>
<accession>A0A918TZ78</accession>
<feature type="transmembrane region" description="Helical" evidence="1">
    <location>
        <begin position="250"/>
        <end position="268"/>
    </location>
</feature>
<dbReference type="AlphaFoldDB" id="A0A918TZ78"/>
<dbReference type="PANTHER" id="PTHR39430">
    <property type="entry name" value="MEMBRANE-ASSOCIATED PROTEASE-RELATED"/>
    <property type="match status" value="1"/>
</dbReference>
<evidence type="ECO:0000256" key="1">
    <source>
        <dbReference type="SAM" id="Phobius"/>
    </source>
</evidence>
<feature type="transmembrane region" description="Helical" evidence="1">
    <location>
        <begin position="133"/>
        <end position="159"/>
    </location>
</feature>
<keyword evidence="1" id="KW-1133">Transmembrane helix</keyword>
<evidence type="ECO:0000313" key="4">
    <source>
        <dbReference type="Proteomes" id="UP000644507"/>
    </source>
</evidence>
<dbReference type="Proteomes" id="UP000644507">
    <property type="component" value="Unassembled WGS sequence"/>
</dbReference>
<feature type="transmembrane region" description="Helical" evidence="1">
    <location>
        <begin position="317"/>
        <end position="335"/>
    </location>
</feature>
<sequence>MVGKLRLRVRSLWSNDVTKLLLFLVATFALAAFLVPQVYNLGMFLGEITANKSVNPFLDYVGTHARKADYARFFNRSLYLAALILLPFLLFSLEAKKAIATTRGPWSFALPARSIAPNRGQALVRPPHPFRQVLGGFLLGSVFLSAAGALAILFGFFGWKGTSPSAVIPEAMTTATVVALLEEFIFRGVILGIFLRTFRPSFAIVFAAFLFAFLHFLRPPDGLVMANPEGLWTGFDFLQVTVQRLFEWELILLQFAPLLLAGVLLGVTRFLTSSLWLPVGLHAGWVFAFTVFGDLATPREGHPEWTNFVIGENLAQGLLPLATLGMSALIIWVVYREPDYYEEVHPDSPLDPSPT</sequence>
<dbReference type="EMBL" id="BMXI01000019">
    <property type="protein sequence ID" value="GHC65616.1"/>
    <property type="molecule type" value="Genomic_DNA"/>
</dbReference>
<keyword evidence="1" id="KW-0812">Transmembrane</keyword>
<dbReference type="Pfam" id="PF02517">
    <property type="entry name" value="Rce1-like"/>
    <property type="match status" value="1"/>
</dbReference>
<organism evidence="3 4">
    <name type="scientific">Roseibacillus persicicus</name>
    <dbReference type="NCBI Taxonomy" id="454148"/>
    <lineage>
        <taxon>Bacteria</taxon>
        <taxon>Pseudomonadati</taxon>
        <taxon>Verrucomicrobiota</taxon>
        <taxon>Verrucomicrobiia</taxon>
        <taxon>Verrucomicrobiales</taxon>
        <taxon>Verrucomicrobiaceae</taxon>
        <taxon>Roseibacillus</taxon>
    </lineage>
</organism>
<evidence type="ECO:0000259" key="2">
    <source>
        <dbReference type="Pfam" id="PF02517"/>
    </source>
</evidence>
<feature type="transmembrane region" description="Helical" evidence="1">
    <location>
        <begin position="20"/>
        <end position="39"/>
    </location>
</feature>
<feature type="transmembrane region" description="Helical" evidence="1">
    <location>
        <begin position="73"/>
        <end position="93"/>
    </location>
</feature>
<name>A0A918TZ78_9BACT</name>
<proteinExistence type="predicted"/>
<protein>
    <recommendedName>
        <fullName evidence="2">CAAX prenyl protease 2/Lysostaphin resistance protein A-like domain-containing protein</fullName>
    </recommendedName>
</protein>
<feature type="transmembrane region" description="Helical" evidence="1">
    <location>
        <begin position="171"/>
        <end position="195"/>
    </location>
</feature>